<dbReference type="InterPro" id="IPR052017">
    <property type="entry name" value="TSUP"/>
</dbReference>
<protein>
    <recommendedName>
        <fullName evidence="8">Probable membrane transporter protein</fullName>
    </recommendedName>
</protein>
<keyword evidence="7 8" id="KW-0472">Membrane</keyword>
<comment type="caution">
    <text evidence="9">The sequence shown here is derived from an EMBL/GenBank/DDBJ whole genome shotgun (WGS) entry which is preliminary data.</text>
</comment>
<evidence type="ECO:0000256" key="4">
    <source>
        <dbReference type="ARBA" id="ARBA00022475"/>
    </source>
</evidence>
<evidence type="ECO:0000256" key="7">
    <source>
        <dbReference type="ARBA" id="ARBA00023136"/>
    </source>
</evidence>
<reference evidence="9 10" key="1">
    <citation type="submission" date="2015-01" db="EMBL/GenBank/DDBJ databases">
        <title>Genome sequence of Jeotgalibacillus alimentarius.</title>
        <authorList>
            <person name="Goh K.M."/>
            <person name="Chan K.-G."/>
            <person name="Yaakop A.S."/>
            <person name="Ee R."/>
            <person name="Gan H.M."/>
            <person name="Chan C.S."/>
        </authorList>
    </citation>
    <scope>NUCLEOTIDE SEQUENCE [LARGE SCALE GENOMIC DNA]</scope>
    <source>
        <strain evidence="9 10">YKJ-13</strain>
    </source>
</reference>
<dbReference type="PATRIC" id="fig|135826.4.peg.3321"/>
<proteinExistence type="inferred from homology"/>
<evidence type="ECO:0000256" key="2">
    <source>
        <dbReference type="ARBA" id="ARBA00009142"/>
    </source>
</evidence>
<feature type="transmembrane region" description="Helical" evidence="8">
    <location>
        <begin position="217"/>
        <end position="234"/>
    </location>
</feature>
<evidence type="ECO:0000256" key="3">
    <source>
        <dbReference type="ARBA" id="ARBA00022448"/>
    </source>
</evidence>
<evidence type="ECO:0000256" key="6">
    <source>
        <dbReference type="ARBA" id="ARBA00022989"/>
    </source>
</evidence>
<feature type="transmembrane region" description="Helical" evidence="8">
    <location>
        <begin position="95"/>
        <end position="112"/>
    </location>
</feature>
<keyword evidence="4 8" id="KW-1003">Cell membrane</keyword>
<dbReference type="OrthoDB" id="7843147at2"/>
<keyword evidence="6 8" id="KW-1133">Transmembrane helix</keyword>
<comment type="subcellular location">
    <subcellularLocation>
        <location evidence="1 8">Cell membrane</location>
        <topology evidence="1 8">Multi-pass membrane protein</topology>
    </subcellularLocation>
</comment>
<evidence type="ECO:0000256" key="1">
    <source>
        <dbReference type="ARBA" id="ARBA00004651"/>
    </source>
</evidence>
<keyword evidence="3" id="KW-0813">Transport</keyword>
<feature type="transmembrane region" description="Helical" evidence="8">
    <location>
        <begin position="42"/>
        <end position="60"/>
    </location>
</feature>
<dbReference type="InterPro" id="IPR002781">
    <property type="entry name" value="TM_pro_TauE-like"/>
</dbReference>
<dbReference type="EMBL" id="JXRQ01000030">
    <property type="protein sequence ID" value="KIL42714.1"/>
    <property type="molecule type" value="Genomic_DNA"/>
</dbReference>
<dbReference type="Pfam" id="PF01925">
    <property type="entry name" value="TauE"/>
    <property type="match status" value="1"/>
</dbReference>
<sequence>MDIAIFILIILFASILQTSTGFGFSIMATPFLLLLFNPVEAIQINLVLSIVISFAMIRTIHKDIDYQLLKRFSLGSVIGLPIGILILLFVDVDTLKIGIGLLILGLTLLLIIRFRVNRTSKRDITAGSISGALTSSIGMPGPPLLLYLSGTDTDKARLRSTTLAFYLLIYTVSLVLQISTIGTSISTWTLSLYGLPLVFAGLYIGQKLYHKINQQQFRLITYIILILTGLYLLFGSA</sequence>
<comment type="similarity">
    <text evidence="2 8">Belongs to the 4-toluene sulfonate uptake permease (TSUP) (TC 2.A.102) family.</text>
</comment>
<feature type="transmembrane region" description="Helical" evidence="8">
    <location>
        <begin position="188"/>
        <end position="205"/>
    </location>
</feature>
<organism evidence="9 10">
    <name type="scientific">Jeotgalibacillus alimentarius</name>
    <dbReference type="NCBI Taxonomy" id="135826"/>
    <lineage>
        <taxon>Bacteria</taxon>
        <taxon>Bacillati</taxon>
        <taxon>Bacillota</taxon>
        <taxon>Bacilli</taxon>
        <taxon>Bacillales</taxon>
        <taxon>Caryophanaceae</taxon>
        <taxon>Jeotgalibacillus</taxon>
    </lineage>
</organism>
<dbReference type="AlphaFoldDB" id="A0A0C2RLS8"/>
<evidence type="ECO:0000313" key="9">
    <source>
        <dbReference type="EMBL" id="KIL42714.1"/>
    </source>
</evidence>
<keyword evidence="10" id="KW-1185">Reference proteome</keyword>
<feature type="transmembrane region" description="Helical" evidence="8">
    <location>
        <begin position="72"/>
        <end position="89"/>
    </location>
</feature>
<feature type="transmembrane region" description="Helical" evidence="8">
    <location>
        <begin position="163"/>
        <end position="182"/>
    </location>
</feature>
<accession>A0A0C2RLS8</accession>
<keyword evidence="5 8" id="KW-0812">Transmembrane</keyword>
<evidence type="ECO:0000256" key="5">
    <source>
        <dbReference type="ARBA" id="ARBA00022692"/>
    </source>
</evidence>
<dbReference type="PANTHER" id="PTHR30269">
    <property type="entry name" value="TRANSMEMBRANE PROTEIN YFCA"/>
    <property type="match status" value="1"/>
</dbReference>
<evidence type="ECO:0000313" key="10">
    <source>
        <dbReference type="Proteomes" id="UP000031950"/>
    </source>
</evidence>
<dbReference type="RefSeq" id="WP_041123850.1">
    <property type="nucleotide sequence ID" value="NZ_JXRQ01000030.1"/>
</dbReference>
<gene>
    <name evidence="9" type="ORF">KP77_33440</name>
</gene>
<evidence type="ECO:0000256" key="8">
    <source>
        <dbReference type="RuleBase" id="RU363041"/>
    </source>
</evidence>
<dbReference type="Proteomes" id="UP000031950">
    <property type="component" value="Unassembled WGS sequence"/>
</dbReference>
<name>A0A0C2RLS8_9BACL</name>
<dbReference type="GO" id="GO:0005886">
    <property type="term" value="C:plasma membrane"/>
    <property type="evidence" value="ECO:0007669"/>
    <property type="project" value="UniProtKB-SubCell"/>
</dbReference>
<dbReference type="PANTHER" id="PTHR30269:SF37">
    <property type="entry name" value="MEMBRANE TRANSPORTER PROTEIN"/>
    <property type="match status" value="1"/>
</dbReference>